<reference evidence="2" key="1">
    <citation type="submission" date="2021-12" db="EMBL/GenBank/DDBJ databases">
        <authorList>
            <person name="King R."/>
        </authorList>
    </citation>
    <scope>NUCLEOTIDE SEQUENCE</scope>
</reference>
<name>A0A9N9RB11_9NEOP</name>
<protein>
    <submittedName>
        <fullName evidence="2">Uncharacterized protein</fullName>
    </submittedName>
</protein>
<feature type="region of interest" description="Disordered" evidence="1">
    <location>
        <begin position="18"/>
        <end position="43"/>
    </location>
</feature>
<evidence type="ECO:0000313" key="3">
    <source>
        <dbReference type="Proteomes" id="UP001153714"/>
    </source>
</evidence>
<reference evidence="2" key="2">
    <citation type="submission" date="2022-10" db="EMBL/GenBank/DDBJ databases">
        <authorList>
            <consortium name="ENA_rothamsted_submissions"/>
            <consortium name="culmorum"/>
            <person name="King R."/>
        </authorList>
    </citation>
    <scope>NUCLEOTIDE SEQUENCE</scope>
</reference>
<dbReference type="AlphaFoldDB" id="A0A9N9RB11"/>
<proteinExistence type="predicted"/>
<dbReference type="EMBL" id="OU893336">
    <property type="protein sequence ID" value="CAG9793031.1"/>
    <property type="molecule type" value="Genomic_DNA"/>
</dbReference>
<feature type="compositionally biased region" description="Polar residues" evidence="1">
    <location>
        <begin position="19"/>
        <end position="28"/>
    </location>
</feature>
<dbReference type="Proteomes" id="UP001153714">
    <property type="component" value="Chromosome 5"/>
</dbReference>
<gene>
    <name evidence="2" type="ORF">DIATSA_LOCUS10505</name>
</gene>
<sequence length="102" mass="11376">MKIFSFLKSVRGSSIVRPGTSTTCSDTLQSERDETDFNSAAQKQLESVEQSALEKTDMYVCDKECTHSSYSEKRRVGEKYIPIMVIPPPPPPTLLCSLSPFP</sequence>
<dbReference type="OrthoDB" id="10063284at2759"/>
<keyword evidence="3" id="KW-1185">Reference proteome</keyword>
<accession>A0A9N9RB11</accession>
<evidence type="ECO:0000313" key="2">
    <source>
        <dbReference type="EMBL" id="CAG9793031.1"/>
    </source>
</evidence>
<evidence type="ECO:0000256" key="1">
    <source>
        <dbReference type="SAM" id="MobiDB-lite"/>
    </source>
</evidence>
<organism evidence="2 3">
    <name type="scientific">Diatraea saccharalis</name>
    <name type="common">sugarcane borer</name>
    <dbReference type="NCBI Taxonomy" id="40085"/>
    <lineage>
        <taxon>Eukaryota</taxon>
        <taxon>Metazoa</taxon>
        <taxon>Ecdysozoa</taxon>
        <taxon>Arthropoda</taxon>
        <taxon>Hexapoda</taxon>
        <taxon>Insecta</taxon>
        <taxon>Pterygota</taxon>
        <taxon>Neoptera</taxon>
        <taxon>Endopterygota</taxon>
        <taxon>Lepidoptera</taxon>
        <taxon>Glossata</taxon>
        <taxon>Ditrysia</taxon>
        <taxon>Pyraloidea</taxon>
        <taxon>Crambidae</taxon>
        <taxon>Crambinae</taxon>
        <taxon>Diatraea</taxon>
    </lineage>
</organism>